<dbReference type="EC" id="2.1.1.-" evidence="6"/>
<keyword evidence="8" id="KW-0689">Ribosomal protein</keyword>
<dbReference type="InterPro" id="IPR050078">
    <property type="entry name" value="Ribosomal_L11_MeTrfase_PrmA"/>
</dbReference>
<evidence type="ECO:0000313" key="9">
    <source>
        <dbReference type="Proteomes" id="UP000033220"/>
    </source>
</evidence>
<dbReference type="HOGENOM" id="CLU_049382_3_0_5"/>
<keyword evidence="5 6" id="KW-0949">S-adenosyl-L-methionine</keyword>
<dbReference type="eggNOG" id="COG2264">
    <property type="taxonomic scope" value="Bacteria"/>
</dbReference>
<feature type="binding site" evidence="6">
    <location>
        <position position="188"/>
    </location>
    <ligand>
        <name>S-adenosyl-L-methionine</name>
        <dbReference type="ChEBI" id="CHEBI:59789"/>
    </ligand>
</feature>
<comment type="catalytic activity">
    <reaction evidence="6">
        <text>L-lysyl-[protein] + 3 S-adenosyl-L-methionine = N(6),N(6),N(6)-trimethyl-L-lysyl-[protein] + 3 S-adenosyl-L-homocysteine + 3 H(+)</text>
        <dbReference type="Rhea" id="RHEA:54192"/>
        <dbReference type="Rhea" id="RHEA-COMP:9752"/>
        <dbReference type="Rhea" id="RHEA-COMP:13826"/>
        <dbReference type="ChEBI" id="CHEBI:15378"/>
        <dbReference type="ChEBI" id="CHEBI:29969"/>
        <dbReference type="ChEBI" id="CHEBI:57856"/>
        <dbReference type="ChEBI" id="CHEBI:59789"/>
        <dbReference type="ChEBI" id="CHEBI:61961"/>
    </reaction>
</comment>
<feature type="binding site" evidence="6">
    <location>
        <position position="257"/>
    </location>
    <ligand>
        <name>S-adenosyl-L-methionine</name>
        <dbReference type="ChEBI" id="CHEBI:59789"/>
    </ligand>
</feature>
<evidence type="ECO:0000256" key="3">
    <source>
        <dbReference type="ARBA" id="ARBA00022603"/>
    </source>
</evidence>
<dbReference type="EMBL" id="HE663493">
    <property type="protein sequence ID" value="CCG07638.1"/>
    <property type="molecule type" value="Genomic_DNA"/>
</dbReference>
<evidence type="ECO:0000256" key="1">
    <source>
        <dbReference type="ARBA" id="ARBA00009741"/>
    </source>
</evidence>
<dbReference type="Pfam" id="PF06325">
    <property type="entry name" value="PrmA"/>
    <property type="match status" value="1"/>
</dbReference>
<comment type="similarity">
    <text evidence="1 6">Belongs to the methyltransferase superfamily. PrmA family.</text>
</comment>
<dbReference type="PATRIC" id="fig|1150469.3.peg.1155"/>
<dbReference type="GO" id="GO:0005840">
    <property type="term" value="C:ribosome"/>
    <property type="evidence" value="ECO:0007669"/>
    <property type="project" value="UniProtKB-KW"/>
</dbReference>
<dbReference type="AlphaFoldDB" id="H6SRV9"/>
<feature type="binding site" evidence="6">
    <location>
        <position position="210"/>
    </location>
    <ligand>
        <name>S-adenosyl-L-methionine</name>
        <dbReference type="ChEBI" id="CHEBI:59789"/>
    </ligand>
</feature>
<comment type="subcellular location">
    <subcellularLocation>
        <location evidence="6">Cytoplasm</location>
    </subcellularLocation>
</comment>
<dbReference type="GO" id="GO:0016279">
    <property type="term" value="F:protein-lysine N-methyltransferase activity"/>
    <property type="evidence" value="ECO:0007669"/>
    <property type="project" value="RHEA"/>
</dbReference>
<gene>
    <name evidence="6" type="primary">prmA</name>
    <name evidence="8" type="ORF">RSPPHO_01012</name>
</gene>
<dbReference type="Proteomes" id="UP000033220">
    <property type="component" value="Chromosome DSM 122"/>
</dbReference>
<protein>
    <recommendedName>
        <fullName evidence="6">Ribosomal protein L11 methyltransferase</fullName>
        <shortName evidence="6">L11 Mtase</shortName>
        <ecNumber evidence="6">2.1.1.-</ecNumber>
    </recommendedName>
</protein>
<dbReference type="CDD" id="cd02440">
    <property type="entry name" value="AdoMet_MTases"/>
    <property type="match status" value="1"/>
</dbReference>
<keyword evidence="4 6" id="KW-0808">Transferase</keyword>
<dbReference type="GO" id="GO:0032259">
    <property type="term" value="P:methylation"/>
    <property type="evidence" value="ECO:0007669"/>
    <property type="project" value="UniProtKB-KW"/>
</dbReference>
<dbReference type="InterPro" id="IPR029063">
    <property type="entry name" value="SAM-dependent_MTases_sf"/>
</dbReference>
<evidence type="ECO:0000256" key="4">
    <source>
        <dbReference type="ARBA" id="ARBA00022679"/>
    </source>
</evidence>
<dbReference type="PANTHER" id="PTHR43648">
    <property type="entry name" value="ELECTRON TRANSFER FLAVOPROTEIN BETA SUBUNIT LYSINE METHYLTRANSFERASE"/>
    <property type="match status" value="1"/>
</dbReference>
<dbReference type="Gene3D" id="3.40.50.150">
    <property type="entry name" value="Vaccinia Virus protein VP39"/>
    <property type="match status" value="1"/>
</dbReference>
<dbReference type="STRING" id="1150469.RSPPHO_01012"/>
<dbReference type="InterPro" id="IPR004498">
    <property type="entry name" value="Ribosomal_PrmA_MeTrfase"/>
</dbReference>
<dbReference type="HAMAP" id="MF_00735">
    <property type="entry name" value="Methyltr_PrmA"/>
    <property type="match status" value="1"/>
</dbReference>
<keyword evidence="3 6" id="KW-0489">Methyltransferase</keyword>
<keyword evidence="9" id="KW-1185">Reference proteome</keyword>
<evidence type="ECO:0000313" key="8">
    <source>
        <dbReference type="EMBL" id="CCG07638.1"/>
    </source>
</evidence>
<evidence type="ECO:0000256" key="6">
    <source>
        <dbReference type="HAMAP-Rule" id="MF_00735"/>
    </source>
</evidence>
<comment type="function">
    <text evidence="6">Methylates ribosomal protein L11.</text>
</comment>
<feature type="region of interest" description="Disordered" evidence="7">
    <location>
        <begin position="1"/>
        <end position="22"/>
    </location>
</feature>
<name>H6SRV9_PARPM</name>
<dbReference type="SUPFAM" id="SSF53335">
    <property type="entry name" value="S-adenosyl-L-methionine-dependent methyltransferases"/>
    <property type="match status" value="1"/>
</dbReference>
<organism evidence="8 9">
    <name type="scientific">Pararhodospirillum photometricum DSM 122</name>
    <dbReference type="NCBI Taxonomy" id="1150469"/>
    <lineage>
        <taxon>Bacteria</taxon>
        <taxon>Pseudomonadati</taxon>
        <taxon>Pseudomonadota</taxon>
        <taxon>Alphaproteobacteria</taxon>
        <taxon>Rhodospirillales</taxon>
        <taxon>Rhodospirillaceae</taxon>
        <taxon>Pararhodospirillum</taxon>
    </lineage>
</organism>
<sequence>MLAFPGLQKKSKLPPCADRGDRIMTTTPSAAPSFWQVEVTLPRSALPALEAALEPVSVAVSWVEADEARDLWTLQALCAERPDNAVLLPAVALAAATAGIEEPEPVIVRIEARDWLAQSAIAFPPLRVGRVYIHGSHHEEAPPVGSWPLRLDAATAFGSGDHESTKGCLQAFNALARRGRKRNVLDVGCGSGILGLAAARGWAVPVLGVDIDPESVRVARYNTRRNGLRAFLRVEPGVGVGGRLVQARAPYDLIFANILARPLCALAAPLARLLEPGGHVVLAGLLTRQAAQVLSAYRRQGLHLEQRLVLGAWTTLVLTRRGERP</sequence>
<dbReference type="GO" id="GO:0005737">
    <property type="term" value="C:cytoplasm"/>
    <property type="evidence" value="ECO:0007669"/>
    <property type="project" value="UniProtKB-SubCell"/>
</dbReference>
<evidence type="ECO:0000256" key="5">
    <source>
        <dbReference type="ARBA" id="ARBA00022691"/>
    </source>
</evidence>
<evidence type="ECO:0000256" key="2">
    <source>
        <dbReference type="ARBA" id="ARBA00022490"/>
    </source>
</evidence>
<feature type="binding site" evidence="6">
    <location>
        <position position="165"/>
    </location>
    <ligand>
        <name>S-adenosyl-L-methionine</name>
        <dbReference type="ChEBI" id="CHEBI:59789"/>
    </ligand>
</feature>
<evidence type="ECO:0000256" key="7">
    <source>
        <dbReference type="SAM" id="MobiDB-lite"/>
    </source>
</evidence>
<keyword evidence="8" id="KW-0687">Ribonucleoprotein</keyword>
<proteinExistence type="inferred from homology"/>
<accession>H6SRV9</accession>
<dbReference type="KEGG" id="rpm:RSPPHO_01012"/>
<keyword evidence="2 6" id="KW-0963">Cytoplasm</keyword>
<dbReference type="PANTHER" id="PTHR43648:SF1">
    <property type="entry name" value="ELECTRON TRANSFER FLAVOPROTEIN BETA SUBUNIT LYSINE METHYLTRANSFERASE"/>
    <property type="match status" value="1"/>
</dbReference>
<reference evidence="8 9" key="1">
    <citation type="submission" date="2012-02" db="EMBL/GenBank/DDBJ databases">
        <title>Shotgun genome sequence of Phaeospirillum photometricum DSM 122.</title>
        <authorList>
            <person name="Duquesne K."/>
            <person name="Sturgis J."/>
        </authorList>
    </citation>
    <scope>NUCLEOTIDE SEQUENCE [LARGE SCALE GENOMIC DNA]</scope>
    <source>
        <strain evidence="9">DSM122</strain>
    </source>
</reference>